<dbReference type="Proteomes" id="UP001628179">
    <property type="component" value="Unassembled WGS sequence"/>
</dbReference>
<evidence type="ECO:0000313" key="4">
    <source>
        <dbReference type="Proteomes" id="UP001628179"/>
    </source>
</evidence>
<dbReference type="RefSeq" id="XP_070920970.1">
    <property type="nucleotide sequence ID" value="XM_071064869.1"/>
</dbReference>
<feature type="compositionally biased region" description="Acidic residues" evidence="1">
    <location>
        <begin position="829"/>
        <end position="852"/>
    </location>
</feature>
<dbReference type="Gene3D" id="1.25.40.10">
    <property type="entry name" value="Tetratricopeptide repeat domain"/>
    <property type="match status" value="2"/>
</dbReference>
<feature type="compositionally biased region" description="Acidic residues" evidence="1">
    <location>
        <begin position="42"/>
        <end position="83"/>
    </location>
</feature>
<feature type="compositionally biased region" description="Basic and acidic residues" evidence="1">
    <location>
        <begin position="2043"/>
        <end position="2065"/>
    </location>
</feature>
<feature type="region of interest" description="Disordered" evidence="1">
    <location>
        <begin position="888"/>
        <end position="923"/>
    </location>
</feature>
<feature type="compositionally biased region" description="Acidic residues" evidence="1">
    <location>
        <begin position="2002"/>
        <end position="2042"/>
    </location>
</feature>
<comment type="caution">
    <text evidence="3">The sequence shown here is derived from an EMBL/GenBank/DDBJ whole genome shotgun (WGS) entry which is preliminary data.</text>
</comment>
<dbReference type="PANTHER" id="PTHR39596:SF2">
    <property type="entry name" value="HET DOMAIN PROTEIN (AFU_ORTHOLOGUE AFUA_1G17550)-RELATED"/>
    <property type="match status" value="1"/>
</dbReference>
<feature type="compositionally biased region" description="Basic and acidic residues" evidence="1">
    <location>
        <begin position="1111"/>
        <end position="1135"/>
    </location>
</feature>
<organism evidence="3 4">
    <name type="scientific">Madurella fahalii</name>
    <dbReference type="NCBI Taxonomy" id="1157608"/>
    <lineage>
        <taxon>Eukaryota</taxon>
        <taxon>Fungi</taxon>
        <taxon>Dikarya</taxon>
        <taxon>Ascomycota</taxon>
        <taxon>Pezizomycotina</taxon>
        <taxon>Sordariomycetes</taxon>
        <taxon>Sordariomycetidae</taxon>
        <taxon>Sordariales</taxon>
        <taxon>Sordariales incertae sedis</taxon>
        <taxon>Madurella</taxon>
    </lineage>
</organism>
<feature type="region of interest" description="Disordered" evidence="1">
    <location>
        <begin position="2133"/>
        <end position="2155"/>
    </location>
</feature>
<dbReference type="SMART" id="SM00028">
    <property type="entry name" value="TPR"/>
    <property type="match status" value="5"/>
</dbReference>
<accession>A0ABQ0GNE4</accession>
<keyword evidence="4" id="KW-1185">Reference proteome</keyword>
<feature type="region of interest" description="Disordered" evidence="1">
    <location>
        <begin position="1108"/>
        <end position="1163"/>
    </location>
</feature>
<name>A0ABQ0GNE4_9PEZI</name>
<feature type="region of interest" description="Disordered" evidence="1">
    <location>
        <begin position="796"/>
        <end position="874"/>
    </location>
</feature>
<feature type="compositionally biased region" description="Polar residues" evidence="1">
    <location>
        <begin position="1777"/>
        <end position="1786"/>
    </location>
</feature>
<dbReference type="EMBL" id="BAAFSV010000005">
    <property type="protein sequence ID" value="GAB1319240.1"/>
    <property type="molecule type" value="Genomic_DNA"/>
</dbReference>
<feature type="region of interest" description="Disordered" evidence="1">
    <location>
        <begin position="1839"/>
        <end position="1878"/>
    </location>
</feature>
<dbReference type="InterPro" id="IPR011990">
    <property type="entry name" value="TPR-like_helical_dom_sf"/>
</dbReference>
<dbReference type="Pfam" id="PF13424">
    <property type="entry name" value="TPR_12"/>
    <property type="match status" value="1"/>
</dbReference>
<proteinExistence type="predicted"/>
<feature type="compositionally biased region" description="Acidic residues" evidence="1">
    <location>
        <begin position="908"/>
        <end position="920"/>
    </location>
</feature>
<dbReference type="InterPro" id="IPR013087">
    <property type="entry name" value="Znf_C2H2_type"/>
</dbReference>
<dbReference type="InterPro" id="IPR019734">
    <property type="entry name" value="TPR_rpt"/>
</dbReference>
<dbReference type="SUPFAM" id="SSF48452">
    <property type="entry name" value="TPR-like"/>
    <property type="match status" value="2"/>
</dbReference>
<dbReference type="Gene3D" id="3.30.160.60">
    <property type="entry name" value="Classic Zinc Finger"/>
    <property type="match status" value="2"/>
</dbReference>
<reference evidence="3 4" key="1">
    <citation type="submission" date="2024-09" db="EMBL/GenBank/DDBJ databases">
        <title>Itraconazole resistance in Madurella fahalii resulting from another homologue of gene encoding cytochrome P450 14-alpha sterol demethylase (CYP51).</title>
        <authorList>
            <person name="Yoshioka I."/>
            <person name="Fahal A.H."/>
            <person name="Kaneko S."/>
            <person name="Yaguchi T."/>
        </authorList>
    </citation>
    <scope>NUCLEOTIDE SEQUENCE [LARGE SCALE GENOMIC DNA]</scope>
    <source>
        <strain evidence="3 4">IFM 68171</strain>
    </source>
</reference>
<evidence type="ECO:0000256" key="1">
    <source>
        <dbReference type="SAM" id="MobiDB-lite"/>
    </source>
</evidence>
<gene>
    <name evidence="3" type="ORF">MFIFM68171_09450</name>
</gene>
<feature type="compositionally biased region" description="Acidic residues" evidence="1">
    <location>
        <begin position="93"/>
        <end position="103"/>
    </location>
</feature>
<dbReference type="PANTHER" id="PTHR39596">
    <property type="match status" value="1"/>
</dbReference>
<feature type="domain" description="C2H2-type" evidence="2">
    <location>
        <begin position="2513"/>
        <end position="2534"/>
    </location>
</feature>
<feature type="compositionally biased region" description="Acidic residues" evidence="1">
    <location>
        <begin position="1958"/>
        <end position="1983"/>
    </location>
</feature>
<feature type="region of interest" description="Disordered" evidence="1">
    <location>
        <begin position="1769"/>
        <end position="1796"/>
    </location>
</feature>
<feature type="region of interest" description="Disordered" evidence="1">
    <location>
        <begin position="1956"/>
        <end position="1983"/>
    </location>
</feature>
<feature type="compositionally biased region" description="Basic and acidic residues" evidence="1">
    <location>
        <begin position="2145"/>
        <end position="2154"/>
    </location>
</feature>
<feature type="compositionally biased region" description="Acidic residues" evidence="1">
    <location>
        <begin position="802"/>
        <end position="821"/>
    </location>
</feature>
<feature type="compositionally biased region" description="Polar residues" evidence="1">
    <location>
        <begin position="1864"/>
        <end position="1873"/>
    </location>
</feature>
<feature type="region of interest" description="Disordered" evidence="1">
    <location>
        <begin position="2001"/>
        <end position="2102"/>
    </location>
</feature>
<feature type="compositionally biased region" description="Basic and acidic residues" evidence="1">
    <location>
        <begin position="1149"/>
        <end position="1163"/>
    </location>
</feature>
<protein>
    <recommendedName>
        <fullName evidence="2">C2H2-type domain-containing protein</fullName>
    </recommendedName>
</protein>
<feature type="compositionally biased region" description="Acidic residues" evidence="1">
    <location>
        <begin position="1841"/>
        <end position="1853"/>
    </location>
</feature>
<evidence type="ECO:0000313" key="3">
    <source>
        <dbReference type="EMBL" id="GAB1319240.1"/>
    </source>
</evidence>
<dbReference type="SMART" id="SM00355">
    <property type="entry name" value="ZnF_C2H2"/>
    <property type="match status" value="4"/>
</dbReference>
<dbReference type="PROSITE" id="PS00028">
    <property type="entry name" value="ZINC_FINGER_C2H2_1"/>
    <property type="match status" value="1"/>
</dbReference>
<evidence type="ECO:0000259" key="2">
    <source>
        <dbReference type="PROSITE" id="PS00028"/>
    </source>
</evidence>
<feature type="region of interest" description="Disordered" evidence="1">
    <location>
        <begin position="42"/>
        <end position="103"/>
    </location>
</feature>
<dbReference type="GeneID" id="98180192"/>
<sequence length="2539" mass="287448">MHQAEQAAQAITALGKIQSKIDLTTIARAFAYHKILAIDEEDIEDVETDKEDGYDEFDSDESLWDNSDDDSYDSNDEEEEGGDDGGGGGGAGEADDVDDDDDDDVERHLVKTTFTSTLVLARSQSVQAANVCDNSRYRKGLWLVTKSELISELTNLDMGFLSQTTYIALQSQLYPCRNEACIEMRKKMKDIAPECKWTPFRDWALVAMSCQAAMDDAYKVSHAHTHLARAVALFCMALKKCLLNKHREKLFLPFLDGDHDPRHRIDLATVSNLIYWMAKIQSQLGIGPRRFGRWNHHLLPSHITLPSIKEASEFIEKMGICKNRLWNLVNVSDRKQSDLPDIVAALKPYQEELRHKDHNLCTPSKCQWAQMDSTGVKQLHKCKLADEEETKNAAVQKKEPHQLEFPVELLETALEMGKSTAWLCKSTALSGPNDPYIAISHVWSDGTGVGVKNAGTVNKCLFNFFESIAKKLGCKAIWWDAISIPKEPKARSKALNKMHGNYANAQYTVVHDRYLLKFPWKEDGSPCLALVLSTWFTRGWTALELFMSKKVRVLFKDPVTDAPIMKDLDDDILAKSPSVASRAHWLATTLIQRLRRPIDNVGDLLAVLSPRSTSWVRDRTIISALLAGVPDCDFTQGESVIATKVLEYLGKIPYACLFHGKPTMRDRGEYSWCAATLDDMPVDISTDLGSSSSSKSNDYLEIDETGAVEGKWRWRKIGKDDVENLRPFGNDLDAVVKVETALRRWNRCLLLRQPSDKAELDGSLALLVIPVSIIPSEAVLKCRYIGAVIESKIPSKTHSKDAEDDDEVDEDGKGDDEGEKDDNERENDGNEGENDGNEGEDEDEDGGDEEDRDVTWQIEPYTIRIGGTDSGGSGMLADTADDLMFDYEMPCPNSRDDEDEKSIHGDEDLNSEQDAADEDCSQPGRLRQWLEIVKKAATEPPTNLIASLSLQDSTPPTMGDRHLLLALKSKNEEAARYLVANGIDLSSMNAEQILNSLGYRPDDESTVKSVLGLKLFADILADADKIERAIDMYEGVIWATEKKPNKTRNLDGSPIQDLNSDGLLRLCYAKHALGKTLLKRDPGYHGPSSAFKRAHHLFASVMKSFKMRNSKRADAENRKQQKAKDSGKEPQKPPEEFVAPPLKRANTTTREKSQQEKEKEKAALDRIKSEHRWYRLELNTAAELALLEVAMFELGSASETYSQALNRFGSVTHGHPGFEGLWERRRAQSFKIKKEADERAADIYQRALKRFNTMFRKDHALIAITSLHLGINYTLRSMFSQAEEQLERSLEIFHAQLCCPLDAKARIAENHTHIEEHPIFGLTHYYLGILCMGQQKFMEAQKHLKKTQSIVADWKSGSASHNTPATILELSALYAFGNAELRRRRPNFNEAERSFQSMVVALPELGNAAEAKRLGFQAQLGLARVFLGRGKPADAVSYCEKHIESCFGSLDNLPDDLDVCEALEFLGQACEENEQYELAEARFKRSLAGYEALQGDKDHDYLQVARQLGAIYGKNGKQNLAKEMLSKAYEGFAETVGSYHSSTLKASWQLGRLCLEIRDLPAASKYCEIAYTGFRKIAAGKETRPIAETAQTLGDVYFEQAKLSKAKETYEAAFKAFEAVFREANTKAGEDKDAKSKADDAMNADAKEPPITDKATLLAALEVAKVCALIRHFDIAEKRFKLAVDGFSSSKRSGLATVLAGLDAKLKLGIFYREQKRFKESWELLNDTHQGLTRLCEKEAPENKMRQVKVKLLQTQLARGEVLLDINMKRDEKKSNNGKNVDSKNVGSEPDELSSMNDGELRYNMQAWIEEAQQGLIELLGKNDLLSLHATTVLGELYMTTDDDDNGEDDGDDLERHDGEESQAGESDSSENIRGSKGEDLVREVLETYKALGIASGHPKKLRVIEMLITYYAEKREAEKLEEMQKEMWEDLKGAYGVDVAAIIMDLKNVRRPVRDEYYDDSDSESESESDFDFEYDSEPGDEAEAAENAGLGYAAMRYDSENEEGGDDDDGDEDEDSDLISWDSDSDEDSDSSEDDQGGDADSDRADQEAIDDRLHNVHVRQDSAIEISEPPIHERIRPVSPFGDEGEFSGHANADQRQRGEYRFDRQQLREQWRHGGLQPDRGDLGREEFQQYQSDPQRQHRQRSDREEQPRQNRFNFQLVITQLSAIWDQLKHQQDMLHEFDQAQITSASDVIQKLERWCQRLRRMPHTIQQTDWMLDFQRQLIFFKEAQLRNQRTSLADSMQRESNWNTEVGEQLERYRQQLEEHPNEEWIGWALDLSRELEAAKHRLQEQHSSGQEYRQQQLRRLVEFCQQLDAHREQLIRYNRGVHQEQSFISLVSEIYQALSQYDAQLGREGMMWEQATQSLPPHLDFGSDLFGVDEEGEAHQQGLDNEDEVFCAVCRGSFQGKEELEEHMNRYAELEVAHWEYRNHPASCPACSMNFPDQERCDRHVAYYAGIDKQHLVLHEEKTECPVCQMGFPDVNGVDRHLNTYADEEHMAYSAQSGFRGACRQCGWQFSRRVDFDQHVMEAHGCTMQ</sequence>